<feature type="domain" description="DUF5643" evidence="3">
    <location>
        <begin position="298"/>
        <end position="404"/>
    </location>
</feature>
<dbReference type="InterPro" id="IPR040680">
    <property type="entry name" value="DUF5643"/>
</dbReference>
<evidence type="ECO:0000313" key="5">
    <source>
        <dbReference type="Proteomes" id="UP000249163"/>
    </source>
</evidence>
<dbReference type="Pfam" id="PF13786">
    <property type="entry name" value="DUF4179"/>
    <property type="match status" value="1"/>
</dbReference>
<name>A0AAD0KN80_9BACL</name>
<dbReference type="Gene3D" id="2.60.40.1630">
    <property type="entry name" value="bacillus anthracis domain"/>
    <property type="match status" value="1"/>
</dbReference>
<protein>
    <recommendedName>
        <fullName evidence="6">DUF4179 domain-containing protein</fullName>
    </recommendedName>
</protein>
<evidence type="ECO:0000259" key="2">
    <source>
        <dbReference type="Pfam" id="PF13786"/>
    </source>
</evidence>
<dbReference type="AlphaFoldDB" id="A0AAD0KN80"/>
<keyword evidence="1" id="KW-0812">Transmembrane</keyword>
<dbReference type="InterPro" id="IPR025436">
    <property type="entry name" value="DUF4179"/>
</dbReference>
<proteinExistence type="predicted"/>
<dbReference type="Pfam" id="PF18705">
    <property type="entry name" value="DUF5643"/>
    <property type="match status" value="1"/>
</dbReference>
<keyword evidence="1" id="KW-0472">Membrane</keyword>
<dbReference type="EMBL" id="CP021965">
    <property type="protein sequence ID" value="AWV36410.1"/>
    <property type="molecule type" value="Genomic_DNA"/>
</dbReference>
<accession>A0AAD0KN80</accession>
<reference evidence="4 5" key="1">
    <citation type="submission" date="2017-06" db="EMBL/GenBank/DDBJ databases">
        <title>Complete genome sequence of Paenibacillus odorifer CBA7130.</title>
        <authorList>
            <person name="Nam Y.-D."/>
            <person name="Kang J."/>
            <person name="Chung W.-H."/>
        </authorList>
    </citation>
    <scope>NUCLEOTIDE SEQUENCE [LARGE SCALE GENOMIC DNA]</scope>
    <source>
        <strain evidence="4 5">CBA7130</strain>
    </source>
</reference>
<organism evidence="4 5">
    <name type="scientific">Paenibacillus odorifer</name>
    <dbReference type="NCBI Taxonomy" id="189426"/>
    <lineage>
        <taxon>Bacteria</taxon>
        <taxon>Bacillati</taxon>
        <taxon>Bacillota</taxon>
        <taxon>Bacilli</taxon>
        <taxon>Bacillales</taxon>
        <taxon>Paenibacillaceae</taxon>
        <taxon>Paenibacillus</taxon>
    </lineage>
</organism>
<feature type="transmembrane region" description="Helical" evidence="1">
    <location>
        <begin position="100"/>
        <end position="118"/>
    </location>
</feature>
<evidence type="ECO:0000313" key="4">
    <source>
        <dbReference type="EMBL" id="AWV36410.1"/>
    </source>
</evidence>
<sequence length="430" mass="47364">MTIYPLSRLQMCSTSPRERSGHDFIAHGDCCPNRYILCGRRVLLMNNNNLEKQIRELGKTNIQELPPLLRSRQDSIYASLATIVQDPVEKEKKKQIYPKITAAVTAAILLSVMLTAIYPPTLANALKQLPLIGGIFERADDIGLQAAQRLGLTSRLNSSDTHEGITLSAEEAVFDGSRLAFSVKREGEKLEGKLAGVTIGADGKPFLAKGAITSAEVLIDGASLEQFSDGLWKAMPFLSWIEGAESNTAIFRLVDSSNSGISNKPFPDRFVLTVTLGLNGMDEPFVLQIPARKATINKISTPDIRAQVGGWSLILKKLEYSPLTTRLSLMLEQDTDEDHAALSLVGFEVKDQHGQVLKDISQKVLSTSNRSLNVDLLTEPFEKHPNMLTIRGYLYEFENPQSKNGAFKTDSSGRPVKHYIDGLEINVLVK</sequence>
<evidence type="ECO:0000259" key="3">
    <source>
        <dbReference type="Pfam" id="PF18705"/>
    </source>
</evidence>
<evidence type="ECO:0000256" key="1">
    <source>
        <dbReference type="SAM" id="Phobius"/>
    </source>
</evidence>
<keyword evidence="1" id="KW-1133">Transmembrane helix</keyword>
<evidence type="ECO:0008006" key="6">
    <source>
        <dbReference type="Google" id="ProtNLM"/>
    </source>
</evidence>
<gene>
    <name evidence="4" type="ORF">CD191_29520</name>
</gene>
<feature type="domain" description="DUF4179" evidence="2">
    <location>
        <begin position="92"/>
        <end position="184"/>
    </location>
</feature>
<dbReference type="Proteomes" id="UP000249163">
    <property type="component" value="Chromosome"/>
</dbReference>